<proteinExistence type="predicted"/>
<sequence>MLAKIFEIPPSEVCAIGGGTEGAASVYFEENYLEGHDYPEELSVFPYRPSRIHSDVDLATAIARILGAGVLGSFPAGEPQAHIPFLWILVQPDGQRFKVLQRPECEPAIIIDRNSLTPWKPTSDAPPGRHMKRLFFRCDGGHYFQGACCPFDGWSMAGVAKAAEYFDTLGQSGEPQELEAMKALRLSDDLIQRMLIIEFGDENAIFEALAPERCLYQGKELLWSEADDTLS</sequence>
<organism evidence="1 2">
    <name type="scientific">Pendulispora brunnea</name>
    <dbReference type="NCBI Taxonomy" id="2905690"/>
    <lineage>
        <taxon>Bacteria</taxon>
        <taxon>Pseudomonadati</taxon>
        <taxon>Myxococcota</taxon>
        <taxon>Myxococcia</taxon>
        <taxon>Myxococcales</taxon>
        <taxon>Sorangiineae</taxon>
        <taxon>Pendulisporaceae</taxon>
        <taxon>Pendulispora</taxon>
    </lineage>
</organism>
<dbReference type="RefSeq" id="WP_394846166.1">
    <property type="nucleotide sequence ID" value="NZ_CP089982.1"/>
</dbReference>
<gene>
    <name evidence="1" type="ORF">LZC95_01725</name>
</gene>
<protein>
    <submittedName>
        <fullName evidence="1">Uncharacterized protein</fullName>
    </submittedName>
</protein>
<dbReference type="Proteomes" id="UP001379533">
    <property type="component" value="Chromosome"/>
</dbReference>
<name>A0ABZ2KA96_9BACT</name>
<keyword evidence="2" id="KW-1185">Reference proteome</keyword>
<reference evidence="1 2" key="1">
    <citation type="submission" date="2021-12" db="EMBL/GenBank/DDBJ databases">
        <title>Discovery of the Pendulisporaceae a myxobacterial family with distinct sporulation behavior and unique specialized metabolism.</title>
        <authorList>
            <person name="Garcia R."/>
            <person name="Popoff A."/>
            <person name="Bader C.D."/>
            <person name="Loehr J."/>
            <person name="Walesch S."/>
            <person name="Walt C."/>
            <person name="Boldt J."/>
            <person name="Bunk B."/>
            <person name="Haeckl F.J.F.P.J."/>
            <person name="Gunesch A.P."/>
            <person name="Birkelbach J."/>
            <person name="Nuebel U."/>
            <person name="Pietschmann T."/>
            <person name="Bach T."/>
            <person name="Mueller R."/>
        </authorList>
    </citation>
    <scope>NUCLEOTIDE SEQUENCE [LARGE SCALE GENOMIC DNA]</scope>
    <source>
        <strain evidence="1 2">MSr12523</strain>
    </source>
</reference>
<accession>A0ABZ2KA96</accession>
<evidence type="ECO:0000313" key="2">
    <source>
        <dbReference type="Proteomes" id="UP001379533"/>
    </source>
</evidence>
<dbReference type="EMBL" id="CP089982">
    <property type="protein sequence ID" value="WXA95561.1"/>
    <property type="molecule type" value="Genomic_DNA"/>
</dbReference>
<evidence type="ECO:0000313" key="1">
    <source>
        <dbReference type="EMBL" id="WXA95561.1"/>
    </source>
</evidence>